<dbReference type="PANTHER" id="PTHR22939">
    <property type="entry name" value="SERINE PROTEASE FAMILY S1C HTRA-RELATED"/>
    <property type="match status" value="1"/>
</dbReference>
<comment type="caution">
    <text evidence="6">The sequence shown here is derived from an EMBL/GenBank/DDBJ whole genome shotgun (WGS) entry which is preliminary data.</text>
</comment>
<dbReference type="PANTHER" id="PTHR22939:SF129">
    <property type="entry name" value="SERINE PROTEASE HTRA2, MITOCHONDRIAL"/>
    <property type="match status" value="1"/>
</dbReference>
<dbReference type="Proteomes" id="UP001386437">
    <property type="component" value="Unassembled WGS sequence"/>
</dbReference>
<accession>A0ABU8J6H6</accession>
<name>A0ABU8J6H6_9BURK</name>
<evidence type="ECO:0000256" key="1">
    <source>
        <dbReference type="ARBA" id="ARBA00010541"/>
    </source>
</evidence>
<evidence type="ECO:0000313" key="7">
    <source>
        <dbReference type="Proteomes" id="UP001386437"/>
    </source>
</evidence>
<keyword evidence="3" id="KW-0378">Hydrolase</keyword>
<keyword evidence="2" id="KW-0645">Protease</keyword>
<proteinExistence type="inferred from homology"/>
<keyword evidence="7" id="KW-1185">Reference proteome</keyword>
<evidence type="ECO:0000256" key="4">
    <source>
        <dbReference type="ARBA" id="ARBA00022825"/>
    </source>
</evidence>
<dbReference type="InterPro" id="IPR036034">
    <property type="entry name" value="PDZ_sf"/>
</dbReference>
<evidence type="ECO:0000259" key="5">
    <source>
        <dbReference type="PROSITE" id="PS50106"/>
    </source>
</evidence>
<dbReference type="InterPro" id="IPR001478">
    <property type="entry name" value="PDZ"/>
</dbReference>
<sequence length="147" mass="14922">MSDGKRFVFIQTAVPANPDHSGGPVFNQAGQVIGIAHGHRGIDRSAGTTFAIPVDAANTLLKTLQSRHQRPTEPTRDSLGLGVQDVSVGVAAALGLSTVSGVLVNTVKPGSASAVAGIMPGDVIVQVDGRVTGNSAAFSEALTKLRA</sequence>
<dbReference type="InterPro" id="IPR001940">
    <property type="entry name" value="Peptidase_S1C"/>
</dbReference>
<comment type="similarity">
    <text evidence="1">Belongs to the peptidase S1C family.</text>
</comment>
<dbReference type="InterPro" id="IPR009003">
    <property type="entry name" value="Peptidase_S1_PA"/>
</dbReference>
<reference evidence="6 7" key="1">
    <citation type="journal article" date="2022" name="Arch. Microbiol.">
        <title>Paraburkholderia bengalensis sp. nov. isolated from roots of Oryza sativa, IR64.</title>
        <authorList>
            <person name="Nag P."/>
            <person name="Mondal N."/>
            <person name="Sarkar J."/>
            <person name="Das S."/>
        </authorList>
    </citation>
    <scope>NUCLEOTIDE SEQUENCE [LARGE SCALE GENOMIC DNA]</scope>
    <source>
        <strain evidence="6 7">IR64_4_BI</strain>
    </source>
</reference>
<dbReference type="InterPro" id="IPR041489">
    <property type="entry name" value="PDZ_6"/>
</dbReference>
<feature type="non-terminal residue" evidence="6">
    <location>
        <position position="147"/>
    </location>
</feature>
<dbReference type="PROSITE" id="PS50106">
    <property type="entry name" value="PDZ"/>
    <property type="match status" value="1"/>
</dbReference>
<dbReference type="InterPro" id="IPR043504">
    <property type="entry name" value="Peptidase_S1_PA_chymotrypsin"/>
</dbReference>
<dbReference type="Gene3D" id="2.40.10.10">
    <property type="entry name" value="Trypsin-like serine proteases"/>
    <property type="match status" value="1"/>
</dbReference>
<evidence type="ECO:0000313" key="6">
    <source>
        <dbReference type="EMBL" id="MEI6003565.1"/>
    </source>
</evidence>
<organism evidence="6 7">
    <name type="scientific">Paraburkholderia bengalensis</name>
    <dbReference type="NCBI Taxonomy" id="2747562"/>
    <lineage>
        <taxon>Bacteria</taxon>
        <taxon>Pseudomonadati</taxon>
        <taxon>Pseudomonadota</taxon>
        <taxon>Betaproteobacteria</taxon>
        <taxon>Burkholderiales</taxon>
        <taxon>Burkholderiaceae</taxon>
        <taxon>Paraburkholderia</taxon>
    </lineage>
</organism>
<dbReference type="Gene3D" id="2.30.42.10">
    <property type="match status" value="1"/>
</dbReference>
<evidence type="ECO:0000256" key="2">
    <source>
        <dbReference type="ARBA" id="ARBA00022670"/>
    </source>
</evidence>
<dbReference type="SUPFAM" id="SSF50494">
    <property type="entry name" value="Trypsin-like serine proteases"/>
    <property type="match status" value="1"/>
</dbReference>
<protein>
    <submittedName>
        <fullName evidence="6">PDZ domain-containing protein</fullName>
    </submittedName>
</protein>
<evidence type="ECO:0000256" key="3">
    <source>
        <dbReference type="ARBA" id="ARBA00022801"/>
    </source>
</evidence>
<feature type="domain" description="PDZ" evidence="5">
    <location>
        <begin position="80"/>
        <end position="147"/>
    </location>
</feature>
<gene>
    <name evidence="6" type="ORF">H3V53_42860</name>
</gene>
<dbReference type="EMBL" id="JACFYJ010000310">
    <property type="protein sequence ID" value="MEI6003565.1"/>
    <property type="molecule type" value="Genomic_DNA"/>
</dbReference>
<dbReference type="Pfam" id="PF17820">
    <property type="entry name" value="PDZ_6"/>
    <property type="match status" value="1"/>
</dbReference>
<dbReference type="PRINTS" id="PR00834">
    <property type="entry name" value="PROTEASES2C"/>
</dbReference>
<keyword evidence="4" id="KW-0720">Serine protease</keyword>
<dbReference type="SUPFAM" id="SSF50156">
    <property type="entry name" value="PDZ domain-like"/>
    <property type="match status" value="1"/>
</dbReference>